<reference evidence="8" key="1">
    <citation type="submission" date="2023-07" db="EMBL/GenBank/DDBJ databases">
        <authorList>
            <consortium name="AG Swart"/>
            <person name="Singh M."/>
            <person name="Singh A."/>
            <person name="Seah K."/>
            <person name="Emmerich C."/>
        </authorList>
    </citation>
    <scope>NUCLEOTIDE SEQUENCE</scope>
    <source>
        <strain evidence="8">DP1</strain>
    </source>
</reference>
<keyword evidence="3 7" id="KW-0256">Endoplasmic reticulum</keyword>
<dbReference type="InterPro" id="IPR011012">
    <property type="entry name" value="Longin-like_dom_sf"/>
</dbReference>
<dbReference type="GO" id="GO:0030008">
    <property type="term" value="C:TRAPP complex"/>
    <property type="evidence" value="ECO:0007669"/>
    <property type="project" value="UniProtKB-UniRule"/>
</dbReference>
<evidence type="ECO:0000256" key="5">
    <source>
        <dbReference type="ARBA" id="ARBA00023034"/>
    </source>
</evidence>
<dbReference type="PANTHER" id="PTHR23249">
    <property type="entry name" value="TRAFFICKING PROTEIN PARTICLE COMPLEX SUBUNIT"/>
    <property type="match status" value="1"/>
</dbReference>
<comment type="subcellular location">
    <subcellularLocation>
        <location evidence="7">Endoplasmic reticulum</location>
    </subcellularLocation>
    <subcellularLocation>
        <location evidence="7">Golgi apparatus</location>
        <location evidence="7">cis-Golgi network</location>
    </subcellularLocation>
    <subcellularLocation>
        <location evidence="1">Golgi apparatus</location>
    </subcellularLocation>
</comment>
<evidence type="ECO:0000256" key="4">
    <source>
        <dbReference type="ARBA" id="ARBA00022892"/>
    </source>
</evidence>
<evidence type="ECO:0000313" key="9">
    <source>
        <dbReference type="Proteomes" id="UP001295684"/>
    </source>
</evidence>
<name>A0AAD1Y2I9_EUPCR</name>
<comment type="caution">
    <text evidence="8">The sequence shown here is derived from an EMBL/GenBank/DDBJ whole genome shotgun (WGS) entry which is preliminary data.</text>
</comment>
<protein>
    <recommendedName>
        <fullName evidence="7">Trafficking protein particle complex subunit</fullName>
    </recommendedName>
</protein>
<keyword evidence="5 7" id="KW-0333">Golgi apparatus</keyword>
<evidence type="ECO:0000256" key="7">
    <source>
        <dbReference type="RuleBase" id="RU366065"/>
    </source>
</evidence>
<keyword evidence="4 7" id="KW-0931">ER-Golgi transport</keyword>
<comment type="subunit">
    <text evidence="7">Part of the multisubunit transport protein particle (TRAPP) complex.</text>
</comment>
<dbReference type="InterPro" id="IPR007233">
    <property type="entry name" value="TRAPPC"/>
</dbReference>
<accession>A0AAD1Y2I9</accession>
<sequence length="148" mass="16975">MHFAIFIINSHGSLVYDNTALSDKIKIKSNDALRLAGTFHTMHSISSQITPESAEEEKFIAGTHLRDGIQTIESDSFKLHCYQVLTGIKFLLVSDVSTPETEMHHMLAEVYQIYGDFVSKNPFYEQDMPIRMTKFDKAIEKLFMPSYY</sequence>
<keyword evidence="9" id="KW-1185">Reference proteome</keyword>
<dbReference type="CDD" id="cd14856">
    <property type="entry name" value="TRAPPC4_synbindin"/>
    <property type="match status" value="1"/>
</dbReference>
<dbReference type="AlphaFoldDB" id="A0AAD1Y2I9"/>
<dbReference type="SMART" id="SM01399">
    <property type="entry name" value="Sybindin"/>
    <property type="match status" value="1"/>
</dbReference>
<evidence type="ECO:0000256" key="1">
    <source>
        <dbReference type="ARBA" id="ARBA00004555"/>
    </source>
</evidence>
<dbReference type="SUPFAM" id="SSF64356">
    <property type="entry name" value="SNARE-like"/>
    <property type="match status" value="1"/>
</dbReference>
<keyword evidence="2 7" id="KW-0813">Transport</keyword>
<dbReference type="GO" id="GO:0006888">
    <property type="term" value="P:endoplasmic reticulum to Golgi vesicle-mediated transport"/>
    <property type="evidence" value="ECO:0007669"/>
    <property type="project" value="UniProtKB-UniRule"/>
</dbReference>
<dbReference type="Pfam" id="PF04099">
    <property type="entry name" value="Sybindin"/>
    <property type="match status" value="1"/>
</dbReference>
<dbReference type="EMBL" id="CAMPGE010026492">
    <property type="protein sequence ID" value="CAI2384178.1"/>
    <property type="molecule type" value="Genomic_DNA"/>
</dbReference>
<evidence type="ECO:0000256" key="3">
    <source>
        <dbReference type="ARBA" id="ARBA00022824"/>
    </source>
</evidence>
<dbReference type="Proteomes" id="UP001295684">
    <property type="component" value="Unassembled WGS sequence"/>
</dbReference>
<evidence type="ECO:0000256" key="6">
    <source>
        <dbReference type="ARBA" id="ARBA00038179"/>
    </source>
</evidence>
<gene>
    <name evidence="8" type="ORF">ECRASSUSDP1_LOCUS25700</name>
</gene>
<organism evidence="8 9">
    <name type="scientific">Euplotes crassus</name>
    <dbReference type="NCBI Taxonomy" id="5936"/>
    <lineage>
        <taxon>Eukaryota</taxon>
        <taxon>Sar</taxon>
        <taxon>Alveolata</taxon>
        <taxon>Ciliophora</taxon>
        <taxon>Intramacronucleata</taxon>
        <taxon>Spirotrichea</taxon>
        <taxon>Hypotrichia</taxon>
        <taxon>Euplotida</taxon>
        <taxon>Euplotidae</taxon>
        <taxon>Moneuplotes</taxon>
    </lineage>
</organism>
<dbReference type="PANTHER" id="PTHR23249:SF15">
    <property type="entry name" value="TRAFFICKING PROTEIN PARTICLE COMPLEX SUBUNIT 4"/>
    <property type="match status" value="1"/>
</dbReference>
<evidence type="ECO:0000256" key="2">
    <source>
        <dbReference type="ARBA" id="ARBA00022448"/>
    </source>
</evidence>
<comment type="similarity">
    <text evidence="6">Belongs to the TRAPP small subunits family. TRAPPC4 subfamily.</text>
</comment>
<evidence type="ECO:0000313" key="8">
    <source>
        <dbReference type="EMBL" id="CAI2384178.1"/>
    </source>
</evidence>
<proteinExistence type="inferred from homology"/>
<dbReference type="GO" id="GO:0005783">
    <property type="term" value="C:endoplasmic reticulum"/>
    <property type="evidence" value="ECO:0007669"/>
    <property type="project" value="UniProtKB-SubCell"/>
</dbReference>
<dbReference type="Gene3D" id="3.30.450.70">
    <property type="match status" value="1"/>
</dbReference>
<dbReference type="GO" id="GO:0005794">
    <property type="term" value="C:Golgi apparatus"/>
    <property type="evidence" value="ECO:0007669"/>
    <property type="project" value="UniProtKB-SubCell"/>
</dbReference>